<feature type="region of interest" description="Disordered" evidence="2">
    <location>
        <begin position="161"/>
        <end position="224"/>
    </location>
</feature>
<name>A0ABR2NLE4_9ROSI</name>
<dbReference type="SMART" id="SM00320">
    <property type="entry name" value="WD40"/>
    <property type="match status" value="3"/>
</dbReference>
<reference evidence="3 4" key="1">
    <citation type="journal article" date="2024" name="G3 (Bethesda)">
        <title>Genome assembly of Hibiscus sabdariffa L. provides insights into metabolisms of medicinal natural products.</title>
        <authorList>
            <person name="Kim T."/>
        </authorList>
    </citation>
    <scope>NUCLEOTIDE SEQUENCE [LARGE SCALE GENOMIC DNA]</scope>
    <source>
        <strain evidence="3">TK-2024</strain>
        <tissue evidence="3">Old leaves</tissue>
    </source>
</reference>
<comment type="caution">
    <text evidence="3">The sequence shown here is derived from an EMBL/GenBank/DDBJ whole genome shotgun (WGS) entry which is preliminary data.</text>
</comment>
<dbReference type="InterPro" id="IPR015943">
    <property type="entry name" value="WD40/YVTN_repeat-like_dom_sf"/>
</dbReference>
<gene>
    <name evidence="3" type="ORF">V6N11_019677</name>
</gene>
<feature type="compositionally biased region" description="Polar residues" evidence="2">
    <location>
        <begin position="193"/>
        <end position="203"/>
    </location>
</feature>
<dbReference type="PANTHER" id="PTHR22836:SF0">
    <property type="entry name" value="PRE-MRNA 3' END PROCESSING PROTEIN WDR33"/>
    <property type="match status" value="1"/>
</dbReference>
<evidence type="ECO:0008006" key="5">
    <source>
        <dbReference type="Google" id="ProtNLM"/>
    </source>
</evidence>
<evidence type="ECO:0000313" key="4">
    <source>
        <dbReference type="Proteomes" id="UP001396334"/>
    </source>
</evidence>
<dbReference type="PROSITE" id="PS50294">
    <property type="entry name" value="WD_REPEATS_REGION"/>
    <property type="match status" value="3"/>
</dbReference>
<keyword evidence="4" id="KW-1185">Reference proteome</keyword>
<dbReference type="SUPFAM" id="SSF50978">
    <property type="entry name" value="WD40 repeat-like"/>
    <property type="match status" value="1"/>
</dbReference>
<protein>
    <recommendedName>
        <fullName evidence="5">Flowering time control protein FY</fullName>
    </recommendedName>
</protein>
<feature type="region of interest" description="Disordered" evidence="2">
    <location>
        <begin position="386"/>
        <end position="423"/>
    </location>
</feature>
<feature type="compositionally biased region" description="Pro residues" evidence="2">
    <location>
        <begin position="407"/>
        <end position="423"/>
    </location>
</feature>
<dbReference type="InterPro" id="IPR045245">
    <property type="entry name" value="Pfs2-like"/>
</dbReference>
<keyword evidence="1" id="KW-0853">WD repeat</keyword>
<evidence type="ECO:0000313" key="3">
    <source>
        <dbReference type="EMBL" id="KAK8977005.1"/>
    </source>
</evidence>
<dbReference type="InterPro" id="IPR036322">
    <property type="entry name" value="WD40_repeat_dom_sf"/>
</dbReference>
<feature type="repeat" description="WD" evidence="1">
    <location>
        <begin position="92"/>
        <end position="123"/>
    </location>
</feature>
<feature type="repeat" description="WD" evidence="1">
    <location>
        <begin position="48"/>
        <end position="80"/>
    </location>
</feature>
<dbReference type="Proteomes" id="UP001396334">
    <property type="component" value="Unassembled WGS sequence"/>
</dbReference>
<dbReference type="Pfam" id="PF00400">
    <property type="entry name" value="WD40"/>
    <property type="match status" value="3"/>
</dbReference>
<feature type="compositionally biased region" description="Pro residues" evidence="2">
    <location>
        <begin position="248"/>
        <end position="257"/>
    </location>
</feature>
<dbReference type="EMBL" id="JBBPBN010000125">
    <property type="protein sequence ID" value="KAK8977005.1"/>
    <property type="molecule type" value="Genomic_DNA"/>
</dbReference>
<organism evidence="3 4">
    <name type="scientific">Hibiscus sabdariffa</name>
    <name type="common">roselle</name>
    <dbReference type="NCBI Taxonomy" id="183260"/>
    <lineage>
        <taxon>Eukaryota</taxon>
        <taxon>Viridiplantae</taxon>
        <taxon>Streptophyta</taxon>
        <taxon>Embryophyta</taxon>
        <taxon>Tracheophyta</taxon>
        <taxon>Spermatophyta</taxon>
        <taxon>Magnoliopsida</taxon>
        <taxon>eudicotyledons</taxon>
        <taxon>Gunneridae</taxon>
        <taxon>Pentapetalae</taxon>
        <taxon>rosids</taxon>
        <taxon>malvids</taxon>
        <taxon>Malvales</taxon>
        <taxon>Malvaceae</taxon>
        <taxon>Malvoideae</taxon>
        <taxon>Hibiscus</taxon>
    </lineage>
</organism>
<evidence type="ECO:0000256" key="2">
    <source>
        <dbReference type="SAM" id="MobiDB-lite"/>
    </source>
</evidence>
<dbReference type="Gene3D" id="2.130.10.10">
    <property type="entry name" value="YVTN repeat-like/Quinoprotein amine dehydrogenase"/>
    <property type="match status" value="1"/>
</dbReference>
<dbReference type="InterPro" id="IPR001680">
    <property type="entry name" value="WD40_rpt"/>
</dbReference>
<dbReference type="PANTHER" id="PTHR22836">
    <property type="entry name" value="WD40 REPEAT PROTEIN"/>
    <property type="match status" value="1"/>
</dbReference>
<proteinExistence type="predicted"/>
<feature type="compositionally biased region" description="Low complexity" evidence="2">
    <location>
        <begin position="293"/>
        <end position="309"/>
    </location>
</feature>
<evidence type="ECO:0000256" key="1">
    <source>
        <dbReference type="PROSITE-ProRule" id="PRU00221"/>
    </source>
</evidence>
<feature type="compositionally biased region" description="Pro residues" evidence="2">
    <location>
        <begin position="210"/>
        <end position="219"/>
    </location>
</feature>
<feature type="compositionally biased region" description="Pro residues" evidence="2">
    <location>
        <begin position="275"/>
        <end position="292"/>
    </location>
</feature>
<feature type="compositionally biased region" description="Low complexity" evidence="2">
    <location>
        <begin position="236"/>
        <end position="247"/>
    </location>
</feature>
<sequence length="423" mass="45546">MQIFCSHGHKNTVLCVKWNQNGNWVLTAGKDQIIKLYDIRAMKELESFRGHRKDVTALAWHPFHEEYFVSGSFDGSIFHWVVGRETPQVEIPNAHDNSVWDIAWHPIGYLLCSGSNDHMTKFWCRNRPGDTARDKFNMGQNQGYGEQNPAIAGRMPGNFAAPEGPTTPGPFAPGLTRNEGTIPGIGVAMPLDGSSQGDQKQTLPGSMPFGAPPLPPGPHPSLLAANQQHGYQLNPQQIQQRPVQQQMPPRPMVPPNMPQLQPGSHMSLLPHPHLQRPPPQMPPHGVPSPGPSSIPGSLPPHSSMPTSHQMPMPGQMGMQGTMNQMPPPMPQGHFMGMNPMHSGSLTTSGAPSVGGFPSGMQNMQGPANVGGGQMYPQGGAFNRAQGGQMPMMSGFNPYQSGGQSGMLPPPQSSGPPPHGQLPQ</sequence>
<feature type="repeat" description="WD" evidence="1">
    <location>
        <begin position="6"/>
        <end position="47"/>
    </location>
</feature>
<dbReference type="PROSITE" id="PS50082">
    <property type="entry name" value="WD_REPEATS_2"/>
    <property type="match status" value="3"/>
</dbReference>
<feature type="region of interest" description="Disordered" evidence="2">
    <location>
        <begin position="236"/>
        <end position="309"/>
    </location>
</feature>
<accession>A0ABR2NLE4</accession>